<keyword evidence="2" id="KW-0489">Methyltransferase</keyword>
<dbReference type="AlphaFoldDB" id="A0A1I2JY57"/>
<dbReference type="InterPro" id="IPR013216">
    <property type="entry name" value="Methyltransf_11"/>
</dbReference>
<sequence>MTTTSTQWQLARDAAQRYEQILVPTILGPAARALVEFAALQAGEAVLDVGCGTGAAARCAAEKVGPAGRVAAVDVNAGMIDVGQLLPPVAGAPIEWVVKTAYELPFAEAAFTVVLCAQTLQFLDDRPRALAEMYRVLRPGGRVALSLWCEIQESPYFDALVQAVTRHIGAETAVGLRAAFGLSELATIRALVEGAGYTDLRITVKQLDLRLPRLSDFVPRHVSATPMAGGFSAASPEKQQAVVEDVSKKLASYDSGNGVCVPFRTYLVQAVK</sequence>
<reference evidence="2 3" key="1">
    <citation type="submission" date="2016-10" db="EMBL/GenBank/DDBJ databases">
        <authorList>
            <person name="de Groot N.N."/>
        </authorList>
    </citation>
    <scope>NUCLEOTIDE SEQUENCE [LARGE SCALE GENOMIC DNA]</scope>
    <source>
        <strain evidence="2 3">DSM 23609</strain>
    </source>
</reference>
<dbReference type="EMBL" id="FOOC01000010">
    <property type="protein sequence ID" value="SFF57761.1"/>
    <property type="molecule type" value="Genomic_DNA"/>
</dbReference>
<keyword evidence="2" id="KW-0808">Transferase</keyword>
<gene>
    <name evidence="2" type="ORF">SAMN04488120_1103</name>
</gene>
<dbReference type="PANTHER" id="PTHR42912">
    <property type="entry name" value="METHYLTRANSFERASE"/>
    <property type="match status" value="1"/>
</dbReference>
<keyword evidence="3" id="KW-1185">Reference proteome</keyword>
<dbReference type="STRING" id="1076937.SAMN04488120_1103"/>
<evidence type="ECO:0000259" key="1">
    <source>
        <dbReference type="Pfam" id="PF08241"/>
    </source>
</evidence>
<dbReference type="SUPFAM" id="SSF53335">
    <property type="entry name" value="S-adenosyl-L-methionine-dependent methyltransferases"/>
    <property type="match status" value="1"/>
</dbReference>
<dbReference type="GO" id="GO:0032259">
    <property type="term" value="P:methylation"/>
    <property type="evidence" value="ECO:0007669"/>
    <property type="project" value="UniProtKB-KW"/>
</dbReference>
<evidence type="ECO:0000313" key="3">
    <source>
        <dbReference type="Proteomes" id="UP000199771"/>
    </source>
</evidence>
<dbReference type="RefSeq" id="WP_159431152.1">
    <property type="nucleotide sequence ID" value="NZ_FOOC01000010.1"/>
</dbReference>
<organism evidence="2 3">
    <name type="scientific">Fontimonas thermophila</name>
    <dbReference type="NCBI Taxonomy" id="1076937"/>
    <lineage>
        <taxon>Bacteria</taxon>
        <taxon>Pseudomonadati</taxon>
        <taxon>Pseudomonadota</taxon>
        <taxon>Gammaproteobacteria</taxon>
        <taxon>Nevskiales</taxon>
        <taxon>Nevskiaceae</taxon>
        <taxon>Fontimonas</taxon>
    </lineage>
</organism>
<proteinExistence type="predicted"/>
<feature type="domain" description="Methyltransferase type 11" evidence="1">
    <location>
        <begin position="47"/>
        <end position="144"/>
    </location>
</feature>
<dbReference type="Pfam" id="PF08241">
    <property type="entry name" value="Methyltransf_11"/>
    <property type="match status" value="1"/>
</dbReference>
<dbReference type="CDD" id="cd02440">
    <property type="entry name" value="AdoMet_MTases"/>
    <property type="match status" value="1"/>
</dbReference>
<dbReference type="PANTHER" id="PTHR42912:SF80">
    <property type="entry name" value="METHYLTRANSFERASE DOMAIN-CONTAINING PROTEIN"/>
    <property type="match status" value="1"/>
</dbReference>
<dbReference type="Gene3D" id="3.40.50.150">
    <property type="entry name" value="Vaccinia Virus protein VP39"/>
    <property type="match status" value="1"/>
</dbReference>
<accession>A0A1I2JY57</accession>
<dbReference type="InterPro" id="IPR050508">
    <property type="entry name" value="Methyltransf_Superfamily"/>
</dbReference>
<name>A0A1I2JY57_9GAMM</name>
<protein>
    <submittedName>
        <fullName evidence="2">Methyltransferase domain-containing protein</fullName>
    </submittedName>
</protein>
<dbReference type="Proteomes" id="UP000199771">
    <property type="component" value="Unassembled WGS sequence"/>
</dbReference>
<dbReference type="InterPro" id="IPR029063">
    <property type="entry name" value="SAM-dependent_MTases_sf"/>
</dbReference>
<dbReference type="GO" id="GO:0008757">
    <property type="term" value="F:S-adenosylmethionine-dependent methyltransferase activity"/>
    <property type="evidence" value="ECO:0007669"/>
    <property type="project" value="InterPro"/>
</dbReference>
<dbReference type="OrthoDB" id="9797252at2"/>
<evidence type="ECO:0000313" key="2">
    <source>
        <dbReference type="EMBL" id="SFF57761.1"/>
    </source>
</evidence>